<feature type="signal peptide" evidence="2">
    <location>
        <begin position="1"/>
        <end position="27"/>
    </location>
</feature>
<reference evidence="3 4" key="1">
    <citation type="submission" date="2021-12" db="EMBL/GenBank/DDBJ databases">
        <title>Discovery of the Pendulisporaceae a myxobacterial family with distinct sporulation behavior and unique specialized metabolism.</title>
        <authorList>
            <person name="Garcia R."/>
            <person name="Popoff A."/>
            <person name="Bader C.D."/>
            <person name="Loehr J."/>
            <person name="Walesch S."/>
            <person name="Walt C."/>
            <person name="Boldt J."/>
            <person name="Bunk B."/>
            <person name="Haeckl F.J.F.P.J."/>
            <person name="Gunesch A.P."/>
            <person name="Birkelbach J."/>
            <person name="Nuebel U."/>
            <person name="Pietschmann T."/>
            <person name="Bach T."/>
            <person name="Mueller R."/>
        </authorList>
    </citation>
    <scope>NUCLEOTIDE SEQUENCE [LARGE SCALE GENOMIC DNA]</scope>
    <source>
        <strain evidence="3 4">MSr12523</strain>
    </source>
</reference>
<feature type="compositionally biased region" description="Gly residues" evidence="1">
    <location>
        <begin position="84"/>
        <end position="94"/>
    </location>
</feature>
<evidence type="ECO:0000313" key="4">
    <source>
        <dbReference type="Proteomes" id="UP001379533"/>
    </source>
</evidence>
<dbReference type="SUPFAM" id="SSF48695">
    <property type="entry name" value="Multiheme cytochromes"/>
    <property type="match status" value="1"/>
</dbReference>
<protein>
    <submittedName>
        <fullName evidence="3">Uncharacterized protein</fullName>
    </submittedName>
</protein>
<evidence type="ECO:0000256" key="2">
    <source>
        <dbReference type="SAM" id="SignalP"/>
    </source>
</evidence>
<evidence type="ECO:0000256" key="1">
    <source>
        <dbReference type="SAM" id="MobiDB-lite"/>
    </source>
</evidence>
<dbReference type="RefSeq" id="WP_394848972.1">
    <property type="nucleotide sequence ID" value="NZ_CP089982.1"/>
</dbReference>
<proteinExistence type="predicted"/>
<keyword evidence="4" id="KW-1185">Reference proteome</keyword>
<dbReference type="Proteomes" id="UP001379533">
    <property type="component" value="Chromosome"/>
</dbReference>
<sequence>MVMPWFMDWKTLLLTATLGIAGVSAMAACASGNDSGTSDTNDAGGKSPPPGGGGGGRPGNQPPPGGENPGQTEDAGTETDAGVEDGGSPGGGGVFADAPPYVNETGKSSRNAGHASGLFGNQNPAGRGCFECHDGAKAPAFLFAGTVYSDVAGKVPAKAVEVRLVVNGVAASTHSDADGNFFFAGQPNNGGGHVGARDATGSVQMNSSPFNGNCNGCHNGTSQSRVHYP</sequence>
<name>A0ABZ2KJX3_9BACT</name>
<dbReference type="InterPro" id="IPR036280">
    <property type="entry name" value="Multihaem_cyt_sf"/>
</dbReference>
<dbReference type="EMBL" id="CP089982">
    <property type="protein sequence ID" value="WXA98359.1"/>
    <property type="molecule type" value="Genomic_DNA"/>
</dbReference>
<feature type="compositionally biased region" description="Polar residues" evidence="1">
    <location>
        <begin position="32"/>
        <end position="41"/>
    </location>
</feature>
<feature type="chain" id="PRO_5046960689" evidence="2">
    <location>
        <begin position="28"/>
        <end position="229"/>
    </location>
</feature>
<feature type="region of interest" description="Disordered" evidence="1">
    <location>
        <begin position="31"/>
        <end position="119"/>
    </location>
</feature>
<evidence type="ECO:0000313" key="3">
    <source>
        <dbReference type="EMBL" id="WXA98359.1"/>
    </source>
</evidence>
<organism evidence="3 4">
    <name type="scientific">Pendulispora brunnea</name>
    <dbReference type="NCBI Taxonomy" id="2905690"/>
    <lineage>
        <taxon>Bacteria</taxon>
        <taxon>Pseudomonadati</taxon>
        <taxon>Myxococcota</taxon>
        <taxon>Myxococcia</taxon>
        <taxon>Myxococcales</taxon>
        <taxon>Sorangiineae</taxon>
        <taxon>Pendulisporaceae</taxon>
        <taxon>Pendulispora</taxon>
    </lineage>
</organism>
<accession>A0ABZ2KJX3</accession>
<gene>
    <name evidence="3" type="ORF">LZC95_16165</name>
</gene>
<keyword evidence="2" id="KW-0732">Signal</keyword>